<reference evidence="7 8" key="1">
    <citation type="submission" date="2018-12" db="EMBL/GenBank/DDBJ databases">
        <title>A novel vanA-carrying plasmid in a clinical isolate of Enterococcus avium.</title>
        <authorList>
            <person name="Bernasconi O.J."/>
            <person name="Luzzaro F."/>
            <person name="Endimiani A."/>
        </authorList>
    </citation>
    <scope>NUCLEOTIDE SEQUENCE [LARGE SCALE GENOMIC DNA]</scope>
    <source>
        <strain evidence="7 8">LC0559/18</strain>
    </source>
</reference>
<reference evidence="5 10" key="2">
    <citation type="submission" date="2023-03" db="EMBL/GenBank/DDBJ databases">
        <authorList>
            <person name="Shen W."/>
            <person name="Cai J."/>
        </authorList>
    </citation>
    <scope>NUCLEOTIDE SEQUENCE</scope>
    <source>
        <strain evidence="5">P33-2</strain>
        <strain evidence="6 10">Y2</strain>
    </source>
</reference>
<feature type="domain" description="HTH araC/xylS-type" evidence="4">
    <location>
        <begin position="6"/>
        <end position="103"/>
    </location>
</feature>
<dbReference type="PROSITE" id="PS01124">
    <property type="entry name" value="HTH_ARAC_FAMILY_2"/>
    <property type="match status" value="1"/>
</dbReference>
<evidence type="ECO:0000313" key="6">
    <source>
        <dbReference type="EMBL" id="MDT2516726.1"/>
    </source>
</evidence>
<dbReference type="PANTHER" id="PTHR47504:SF5">
    <property type="entry name" value="RIGHT ORIGIN-BINDING PROTEIN"/>
    <property type="match status" value="1"/>
</dbReference>
<evidence type="ECO:0000313" key="10">
    <source>
        <dbReference type="Proteomes" id="UP001264335"/>
    </source>
</evidence>
<dbReference type="SUPFAM" id="SSF55136">
    <property type="entry name" value="Probable bacterial effector-binding domain"/>
    <property type="match status" value="1"/>
</dbReference>
<dbReference type="Pfam" id="PF12833">
    <property type="entry name" value="HTH_18"/>
    <property type="match status" value="1"/>
</dbReference>
<evidence type="ECO:0000313" key="7">
    <source>
        <dbReference type="EMBL" id="RVU93097.1"/>
    </source>
</evidence>
<dbReference type="SUPFAM" id="SSF46689">
    <property type="entry name" value="Homeodomain-like"/>
    <property type="match status" value="2"/>
</dbReference>
<keyword evidence="1" id="KW-0805">Transcription regulation</keyword>
<dbReference type="EMBL" id="JARPWY010000100">
    <property type="protein sequence ID" value="MDT2516726.1"/>
    <property type="molecule type" value="Genomic_DNA"/>
</dbReference>
<dbReference type="InterPro" id="IPR010499">
    <property type="entry name" value="AraC_E-bd"/>
</dbReference>
<accession>A0A2N8PSA6</accession>
<name>A0A2N8PSA6_ENTAV</name>
<sequence length="286" mass="32872">MIQDLNRLMDYIEERLTDELSLAEAAKTIGISEYHLKRTFSFIAGISLVEYIKNRRLALANKDLIRGETVTDVALKYRYQSVEGFSRAFRDWSGYLPSEVIKSHQQKTFPRYSFYIDVKGGTSMNFKIEEKPAFNLVGVSKQVPLQFAGVNNAIQELAQSITEKQRAEMHELGDLYPKQVINASYDFAKERMEEKGELTHFIGFASTQENPFDDLKQLSIASQTWAIFPNKGPFPQVLQETWGQIYSEWLPSSDCELVQAPEISFTNFDEGLENCYSEIWIAVREK</sequence>
<organism evidence="5 9">
    <name type="scientific">Enterococcus avium</name>
    <name type="common">Streptococcus avium</name>
    <dbReference type="NCBI Taxonomy" id="33945"/>
    <lineage>
        <taxon>Bacteria</taxon>
        <taxon>Bacillati</taxon>
        <taxon>Bacillota</taxon>
        <taxon>Bacilli</taxon>
        <taxon>Lactobacillales</taxon>
        <taxon>Enterococcaceae</taxon>
        <taxon>Enterococcus</taxon>
    </lineage>
</organism>
<comment type="caution">
    <text evidence="5">The sequence shown here is derived from an EMBL/GenBank/DDBJ whole genome shotgun (WGS) entry which is preliminary data.</text>
</comment>
<protein>
    <submittedName>
        <fullName evidence="5">AraC family transcriptional regulator</fullName>
    </submittedName>
</protein>
<evidence type="ECO:0000256" key="1">
    <source>
        <dbReference type="ARBA" id="ARBA00023015"/>
    </source>
</evidence>
<dbReference type="Pfam" id="PF06445">
    <property type="entry name" value="GyrI-like"/>
    <property type="match status" value="1"/>
</dbReference>
<dbReference type="InterPro" id="IPR018060">
    <property type="entry name" value="HTH_AraC"/>
</dbReference>
<dbReference type="RefSeq" id="WP_016178545.1">
    <property type="nucleotide sequence ID" value="NZ_CAAKOH010000190.1"/>
</dbReference>
<dbReference type="InterPro" id="IPR050959">
    <property type="entry name" value="MarA-like"/>
</dbReference>
<dbReference type="SMART" id="SM00871">
    <property type="entry name" value="AraC_E_bind"/>
    <property type="match status" value="1"/>
</dbReference>
<dbReference type="EMBL" id="JARPWH010000226">
    <property type="protein sequence ID" value="MDT2405227.1"/>
    <property type="molecule type" value="Genomic_DNA"/>
</dbReference>
<dbReference type="SMART" id="SM00342">
    <property type="entry name" value="HTH_ARAC"/>
    <property type="match status" value="1"/>
</dbReference>
<dbReference type="Gene3D" id="3.20.80.10">
    <property type="entry name" value="Regulatory factor, effector binding domain"/>
    <property type="match status" value="1"/>
</dbReference>
<dbReference type="InterPro" id="IPR009057">
    <property type="entry name" value="Homeodomain-like_sf"/>
</dbReference>
<proteinExistence type="predicted"/>
<keyword evidence="3" id="KW-0804">Transcription</keyword>
<gene>
    <name evidence="7" type="ORF">EK398_21855</name>
    <name evidence="5" type="ORF">P7D43_22980</name>
    <name evidence="6" type="ORF">P7D79_21120</name>
</gene>
<dbReference type="Proteomes" id="UP000288388">
    <property type="component" value="Unassembled WGS sequence"/>
</dbReference>
<dbReference type="Gene3D" id="1.10.10.60">
    <property type="entry name" value="Homeodomain-like"/>
    <property type="match status" value="2"/>
</dbReference>
<dbReference type="Proteomes" id="UP001264335">
    <property type="component" value="Unassembled WGS sequence"/>
</dbReference>
<dbReference type="PANTHER" id="PTHR47504">
    <property type="entry name" value="RIGHT ORIGIN-BINDING PROTEIN"/>
    <property type="match status" value="1"/>
</dbReference>
<evidence type="ECO:0000313" key="5">
    <source>
        <dbReference type="EMBL" id="MDT2405227.1"/>
    </source>
</evidence>
<dbReference type="InterPro" id="IPR011256">
    <property type="entry name" value="Reg_factor_effector_dom_sf"/>
</dbReference>
<dbReference type="GO" id="GO:0043565">
    <property type="term" value="F:sequence-specific DNA binding"/>
    <property type="evidence" value="ECO:0007669"/>
    <property type="project" value="InterPro"/>
</dbReference>
<keyword evidence="2" id="KW-0238">DNA-binding</keyword>
<evidence type="ECO:0000259" key="4">
    <source>
        <dbReference type="PROSITE" id="PS01124"/>
    </source>
</evidence>
<dbReference type="GO" id="GO:0003700">
    <property type="term" value="F:DNA-binding transcription factor activity"/>
    <property type="evidence" value="ECO:0007669"/>
    <property type="project" value="InterPro"/>
</dbReference>
<dbReference type="InterPro" id="IPR029442">
    <property type="entry name" value="GyrI-like"/>
</dbReference>
<evidence type="ECO:0000256" key="2">
    <source>
        <dbReference type="ARBA" id="ARBA00023125"/>
    </source>
</evidence>
<dbReference type="AlphaFoldDB" id="A0A2N8PSA6"/>
<evidence type="ECO:0000313" key="9">
    <source>
        <dbReference type="Proteomes" id="UP001260773"/>
    </source>
</evidence>
<evidence type="ECO:0000313" key="8">
    <source>
        <dbReference type="Proteomes" id="UP000288388"/>
    </source>
</evidence>
<evidence type="ECO:0000256" key="3">
    <source>
        <dbReference type="ARBA" id="ARBA00023163"/>
    </source>
</evidence>
<dbReference type="Proteomes" id="UP001260773">
    <property type="component" value="Unassembled WGS sequence"/>
</dbReference>
<dbReference type="EMBL" id="RYZS01000002">
    <property type="protein sequence ID" value="RVU93097.1"/>
    <property type="molecule type" value="Genomic_DNA"/>
</dbReference>